<dbReference type="AlphaFoldDB" id="D5P6M6"/>
<sequence>MLQTVIRTGASALHPLVVFPAAVLITKTSRAHGVSGDIYQIVM</sequence>
<reference evidence="1 2" key="1">
    <citation type="submission" date="2010-04" db="EMBL/GenBank/DDBJ databases">
        <authorList>
            <person name="Muzny D."/>
            <person name="Qin X."/>
            <person name="Deng J."/>
            <person name="Jiang H."/>
            <person name="Liu Y."/>
            <person name="Qu J."/>
            <person name="Song X.-Z."/>
            <person name="Zhang L."/>
            <person name="Thornton R."/>
            <person name="Coyle M."/>
            <person name="Francisco L."/>
            <person name="Jackson L."/>
            <person name="Javaid M."/>
            <person name="Korchina V."/>
            <person name="Kovar C."/>
            <person name="Mata R."/>
            <person name="Mathew T."/>
            <person name="Ngo R."/>
            <person name="Nguyen L."/>
            <person name="Nguyen N."/>
            <person name="Okwuonu G."/>
            <person name="Ongeri F."/>
            <person name="Pham C."/>
            <person name="Simmons D."/>
            <person name="Wilczek-Boney K."/>
            <person name="Hale W."/>
            <person name="Jakkamsetti A."/>
            <person name="Pham P."/>
            <person name="Ruth R."/>
            <person name="San Lucas F."/>
            <person name="Warren J."/>
            <person name="Zhang J."/>
            <person name="Zhao Z."/>
            <person name="Zhou C."/>
            <person name="Zhu D."/>
            <person name="Lee S."/>
            <person name="Bess C."/>
            <person name="Blankenburg K."/>
            <person name="Forbes L."/>
            <person name="Fu Q."/>
            <person name="Gubbala S."/>
            <person name="Hirani K."/>
            <person name="Jayaseelan J.C."/>
            <person name="Lara F."/>
            <person name="Munidasa M."/>
            <person name="Palculict T."/>
            <person name="Patil S."/>
            <person name="Pu L.-L."/>
            <person name="Saada N."/>
            <person name="Tang L."/>
            <person name="Weissenberger G."/>
            <person name="Zhu Y."/>
            <person name="Hemphill L."/>
            <person name="Shang Y."/>
            <person name="Youmans B."/>
            <person name="Ayvaz T."/>
            <person name="Ross M."/>
            <person name="Santibanez J."/>
            <person name="Aqrawi P."/>
            <person name="Gross S."/>
            <person name="Joshi V."/>
            <person name="Fowler G."/>
            <person name="Nazareth L."/>
            <person name="Reid J."/>
            <person name="Worley K."/>
            <person name="Petrosino J."/>
            <person name="Highlander S."/>
            <person name="Gibbs R."/>
        </authorList>
    </citation>
    <scope>NUCLEOTIDE SEQUENCE [LARGE SCALE GENOMIC DNA]</scope>
    <source>
        <strain evidence="1 2">ATCC BAA-614</strain>
    </source>
</reference>
<dbReference type="EMBL" id="ADNV01000156">
    <property type="protein sequence ID" value="EFG78296.1"/>
    <property type="molecule type" value="Genomic_DNA"/>
</dbReference>
<accession>D5P6M6</accession>
<comment type="caution">
    <text evidence="1">The sequence shown here is derived from an EMBL/GenBank/DDBJ whole genome shotgun (WGS) entry which is preliminary data.</text>
</comment>
<protein>
    <submittedName>
        <fullName evidence="1">Uncharacterized protein</fullName>
    </submittedName>
</protein>
<proteinExistence type="predicted"/>
<evidence type="ECO:0000313" key="2">
    <source>
        <dbReference type="Proteomes" id="UP000003653"/>
    </source>
</evidence>
<gene>
    <name evidence="1" type="ORF">HMPREF0591_1820</name>
</gene>
<evidence type="ECO:0000313" key="1">
    <source>
        <dbReference type="EMBL" id="EFG78296.1"/>
    </source>
</evidence>
<dbReference type="Proteomes" id="UP000003653">
    <property type="component" value="Unassembled WGS sequence"/>
</dbReference>
<organism evidence="1 2">
    <name type="scientific">Mycobacterium parascrofulaceum ATCC BAA-614</name>
    <dbReference type="NCBI Taxonomy" id="525368"/>
    <lineage>
        <taxon>Bacteria</taxon>
        <taxon>Bacillati</taxon>
        <taxon>Actinomycetota</taxon>
        <taxon>Actinomycetes</taxon>
        <taxon>Mycobacteriales</taxon>
        <taxon>Mycobacteriaceae</taxon>
        <taxon>Mycobacterium</taxon>
        <taxon>Mycobacterium simiae complex</taxon>
    </lineage>
</organism>
<name>D5P6M6_9MYCO</name>
<dbReference type="HOGENOM" id="CLU_3236300_0_0_11"/>
<keyword evidence="2" id="KW-1185">Reference proteome</keyword>